<dbReference type="OrthoDB" id="9781701at2"/>
<dbReference type="InterPro" id="IPR057736">
    <property type="entry name" value="SAF_PseI/NeuA/NeuB"/>
</dbReference>
<dbReference type="InterPro" id="IPR036732">
    <property type="entry name" value="AFP_Neu5c_C_sf"/>
</dbReference>
<name>A0A1C1YU09_9HYPH</name>
<evidence type="ECO:0000313" key="2">
    <source>
        <dbReference type="EMBL" id="OCW56992.1"/>
    </source>
</evidence>
<dbReference type="InterPro" id="IPR051690">
    <property type="entry name" value="PseI-like"/>
</dbReference>
<dbReference type="Gene3D" id="3.20.20.70">
    <property type="entry name" value="Aldolase class I"/>
    <property type="match status" value="1"/>
</dbReference>
<dbReference type="AlphaFoldDB" id="A0A1C1YU09"/>
<dbReference type="RefSeq" id="WP_066180188.1">
    <property type="nucleotide sequence ID" value="NZ_LQZT01000023.1"/>
</dbReference>
<gene>
    <name evidence="2" type="ORF">AWJ14_07505</name>
</gene>
<dbReference type="CDD" id="cd11615">
    <property type="entry name" value="SAF_NeuB_like"/>
    <property type="match status" value="1"/>
</dbReference>
<evidence type="ECO:0000259" key="1">
    <source>
        <dbReference type="PROSITE" id="PS50844"/>
    </source>
</evidence>
<dbReference type="InterPro" id="IPR013974">
    <property type="entry name" value="SAF"/>
</dbReference>
<dbReference type="PANTHER" id="PTHR42966:SF1">
    <property type="entry name" value="SIALIC ACID SYNTHASE"/>
    <property type="match status" value="1"/>
</dbReference>
<feature type="domain" description="AFP-like" evidence="1">
    <location>
        <begin position="294"/>
        <end position="349"/>
    </location>
</feature>
<dbReference type="PROSITE" id="PS50844">
    <property type="entry name" value="AFP_LIKE"/>
    <property type="match status" value="1"/>
</dbReference>
<dbReference type="Proteomes" id="UP000094795">
    <property type="component" value="Unassembled WGS sequence"/>
</dbReference>
<dbReference type="InterPro" id="IPR013785">
    <property type="entry name" value="Aldolase_TIM"/>
</dbReference>
<accession>A0A1C1YU09</accession>
<dbReference type="SUPFAM" id="SSF51569">
    <property type="entry name" value="Aldolase"/>
    <property type="match status" value="1"/>
</dbReference>
<dbReference type="GO" id="GO:0047444">
    <property type="term" value="F:N-acylneuraminate-9-phosphate synthase activity"/>
    <property type="evidence" value="ECO:0007669"/>
    <property type="project" value="TreeGrafter"/>
</dbReference>
<dbReference type="PANTHER" id="PTHR42966">
    <property type="entry name" value="N-ACETYLNEURAMINATE SYNTHASE"/>
    <property type="match status" value="1"/>
</dbReference>
<dbReference type="InterPro" id="IPR006190">
    <property type="entry name" value="SAF_AFP_Neu5Ac"/>
</dbReference>
<dbReference type="Pfam" id="PF03102">
    <property type="entry name" value="NeuB"/>
    <property type="match status" value="1"/>
</dbReference>
<protein>
    <recommendedName>
        <fullName evidence="1">AFP-like domain-containing protein</fullName>
    </recommendedName>
</protein>
<comment type="caution">
    <text evidence="2">The sequence shown here is derived from an EMBL/GenBank/DDBJ whole genome shotgun (WGS) entry which is preliminary data.</text>
</comment>
<dbReference type="Gene3D" id="3.90.1210.10">
    <property type="entry name" value="Antifreeze-like/N-acetylneuraminic acid synthase C-terminal domain"/>
    <property type="match status" value="1"/>
</dbReference>
<dbReference type="SUPFAM" id="SSF51269">
    <property type="entry name" value="AFP III-like domain"/>
    <property type="match status" value="1"/>
</dbReference>
<dbReference type="GO" id="GO:0016051">
    <property type="term" value="P:carbohydrate biosynthetic process"/>
    <property type="evidence" value="ECO:0007669"/>
    <property type="project" value="InterPro"/>
</dbReference>
<dbReference type="InterPro" id="IPR013132">
    <property type="entry name" value="PseI/NeuA/B-like_N"/>
</dbReference>
<reference evidence="2 3" key="1">
    <citation type="submission" date="2015-12" db="EMBL/GenBank/DDBJ databases">
        <authorList>
            <person name="Shamseldin A."/>
            <person name="Moawad H."/>
            <person name="Abd El-Rahim W.M."/>
            <person name="Sadowsky M.J."/>
        </authorList>
    </citation>
    <scope>NUCLEOTIDE SEQUENCE [LARGE SCALE GENOMIC DNA]</scope>
    <source>
        <strain evidence="2 3">JC234</strain>
    </source>
</reference>
<sequence>MSTRPRQKIGSQFIGAGELPLFLPDIDVYFKDDTEGARRLVDALASLGVTTLKGALLHDPETCLPGGDTAYYVSGEGLRTENYRAIVDRHVVPLDTLRRIYSGARDKGLDLILSVYDDPGIALATELGCAAVKIPSSNITHAPLIRDAASTGLPLIIDTGRSTTAEIARAVGWARQAGVTVLIVQHSPPGPPAPASAFNLNMMTALGEDHDCFDGLSDHFVGIDMMLLAAARGADVIEKGVCLDGTGSDIDIAHALPISQVGTVLEKIRLYHEALGARERVLPADRPLPPDRMCVVAATDLAAGTPITRANVRFAFPPLGIGCEHWDRLDGQPVKRFVPAGQPLQDDDV</sequence>
<dbReference type="Pfam" id="PF08666">
    <property type="entry name" value="SAF"/>
    <property type="match status" value="1"/>
</dbReference>
<organism evidence="2 3">
    <name type="scientific">Hoeflea olei</name>
    <dbReference type="NCBI Taxonomy" id="1480615"/>
    <lineage>
        <taxon>Bacteria</taxon>
        <taxon>Pseudomonadati</taxon>
        <taxon>Pseudomonadota</taxon>
        <taxon>Alphaproteobacteria</taxon>
        <taxon>Hyphomicrobiales</taxon>
        <taxon>Rhizobiaceae</taxon>
        <taxon>Hoeflea</taxon>
    </lineage>
</organism>
<dbReference type="EMBL" id="LQZT01000023">
    <property type="protein sequence ID" value="OCW56992.1"/>
    <property type="molecule type" value="Genomic_DNA"/>
</dbReference>
<evidence type="ECO:0000313" key="3">
    <source>
        <dbReference type="Proteomes" id="UP000094795"/>
    </source>
</evidence>
<keyword evidence="3" id="KW-1185">Reference proteome</keyword>
<proteinExistence type="predicted"/>
<dbReference type="STRING" id="1480615.AWJ14_07505"/>